<dbReference type="Proteomes" id="UP001212042">
    <property type="component" value="Unassembled WGS sequence"/>
</dbReference>
<comment type="caution">
    <text evidence="2">The sequence shown here is derived from an EMBL/GenBank/DDBJ whole genome shotgun (WGS) entry which is preliminary data.</text>
</comment>
<name>A0ABT4XBD1_9PSED</name>
<sequence length="262" mass="29554">MEKERSTELACRQSLDISDWLEITDIPIGMCGNYLIGMDGVRFHPNGKKGDEEHGKKEDSKGHGWSEEQIREALPRYSDSLVLLESKADAQQRMMVDNTSLLLFPCTPRQLVEFVLKRDVSGDLHGSLPGSFIAAVHEFESSQRSCLSESGDLHRELEHCTAVHEAVKAKQEINKEFGAGSAPIKKNRWVQKWRHQEQAVIDKLHELGHAPKALTPFRSGHKWVKSDVRAALADRTDLFSGGAFDKAWDRLRASGEIEEQDR</sequence>
<keyword evidence="3" id="KW-1185">Reference proteome</keyword>
<gene>
    <name evidence="2" type="ORF">PH586_03760</name>
</gene>
<accession>A0ABT4XBD1</accession>
<proteinExistence type="predicted"/>
<evidence type="ECO:0000256" key="1">
    <source>
        <dbReference type="SAM" id="MobiDB-lite"/>
    </source>
</evidence>
<feature type="region of interest" description="Disordered" evidence="1">
    <location>
        <begin position="46"/>
        <end position="67"/>
    </location>
</feature>
<reference evidence="2 3" key="1">
    <citation type="submission" date="2023-01" db="EMBL/GenBank/DDBJ databases">
        <title>Pseudomonas SA3-5T sp. nov., isolated from tidal flat sediment.</title>
        <authorList>
            <person name="Kim H.S."/>
            <person name="Kim J.-S."/>
            <person name="Suh M.K."/>
            <person name="Eom M.K."/>
            <person name="Lee J.-S."/>
        </authorList>
    </citation>
    <scope>NUCLEOTIDE SEQUENCE [LARGE SCALE GENOMIC DNA]</scope>
    <source>
        <strain evidence="2 3">SA3-5</strain>
    </source>
</reference>
<organism evidence="2 3">
    <name type="scientific">Pseudomonas aestuarii</name>
    <dbReference type="NCBI Taxonomy" id="3018340"/>
    <lineage>
        <taxon>Bacteria</taxon>
        <taxon>Pseudomonadati</taxon>
        <taxon>Pseudomonadota</taxon>
        <taxon>Gammaproteobacteria</taxon>
        <taxon>Pseudomonadales</taxon>
        <taxon>Pseudomonadaceae</taxon>
        <taxon>Pseudomonas</taxon>
    </lineage>
</organism>
<dbReference type="EMBL" id="JAQJZJ010000001">
    <property type="protein sequence ID" value="MDA7085508.1"/>
    <property type="molecule type" value="Genomic_DNA"/>
</dbReference>
<dbReference type="RefSeq" id="WP_271346414.1">
    <property type="nucleotide sequence ID" value="NZ_JAQJZJ010000001.1"/>
</dbReference>
<evidence type="ECO:0000313" key="3">
    <source>
        <dbReference type="Proteomes" id="UP001212042"/>
    </source>
</evidence>
<feature type="compositionally biased region" description="Basic and acidic residues" evidence="1">
    <location>
        <begin position="48"/>
        <end position="67"/>
    </location>
</feature>
<evidence type="ECO:0000313" key="2">
    <source>
        <dbReference type="EMBL" id="MDA7085508.1"/>
    </source>
</evidence>
<protein>
    <submittedName>
        <fullName evidence="2">Uncharacterized protein</fullName>
    </submittedName>
</protein>